<keyword evidence="2" id="KW-0963">Cytoplasm</keyword>
<dbReference type="PROSITE" id="PS01031">
    <property type="entry name" value="SHSP"/>
    <property type="match status" value="1"/>
</dbReference>
<accession>A0A1R3H9J5</accession>
<comment type="similarity">
    <text evidence="4 5">Belongs to the small heat shock protein (HSP20) family.</text>
</comment>
<organism evidence="7 8">
    <name type="scientific">Corchorus capsularis</name>
    <name type="common">Jute</name>
    <dbReference type="NCBI Taxonomy" id="210143"/>
    <lineage>
        <taxon>Eukaryota</taxon>
        <taxon>Viridiplantae</taxon>
        <taxon>Streptophyta</taxon>
        <taxon>Embryophyta</taxon>
        <taxon>Tracheophyta</taxon>
        <taxon>Spermatophyta</taxon>
        <taxon>Magnoliopsida</taxon>
        <taxon>eudicotyledons</taxon>
        <taxon>Gunneridae</taxon>
        <taxon>Pentapetalae</taxon>
        <taxon>rosids</taxon>
        <taxon>malvids</taxon>
        <taxon>Malvales</taxon>
        <taxon>Malvaceae</taxon>
        <taxon>Grewioideae</taxon>
        <taxon>Apeibeae</taxon>
        <taxon>Corchorus</taxon>
    </lineage>
</organism>
<dbReference type="Proteomes" id="UP000188268">
    <property type="component" value="Unassembled WGS sequence"/>
</dbReference>
<dbReference type="OrthoDB" id="1431247at2759"/>
<proteinExistence type="inferred from homology"/>
<sequence>MDLRAMGFDPSIIDTLHELLDIHEEGEKSQTHPSRAYIRDSKAMAETPADVKETPNAYVFVMDMPGLKQDQLQVQVEEANLLTVCGQRKREKDKDEGVNYIKMERRLGKYLKKFQLPDNADTDKISASYEDGVLTVTVEKKPLPEPKKPKTIQVQVKLCCVSGTVKSVGQLEDRTGYGVSSK</sequence>
<name>A0A1R3H9J5_COCAP</name>
<evidence type="ECO:0000256" key="3">
    <source>
        <dbReference type="ARBA" id="ARBA00023016"/>
    </source>
</evidence>
<dbReference type="AlphaFoldDB" id="A0A1R3H9J5"/>
<dbReference type="STRING" id="210143.A0A1R3H9J5"/>
<dbReference type="InterPro" id="IPR031107">
    <property type="entry name" value="Small_HSP"/>
</dbReference>
<evidence type="ECO:0000259" key="6">
    <source>
        <dbReference type="PROSITE" id="PS01031"/>
    </source>
</evidence>
<dbReference type="GO" id="GO:0006950">
    <property type="term" value="P:response to stress"/>
    <property type="evidence" value="ECO:0007669"/>
    <property type="project" value="UniProtKB-ARBA"/>
</dbReference>
<evidence type="ECO:0000256" key="4">
    <source>
        <dbReference type="PROSITE-ProRule" id="PRU00285"/>
    </source>
</evidence>
<dbReference type="Pfam" id="PF00011">
    <property type="entry name" value="HSP20"/>
    <property type="match status" value="1"/>
</dbReference>
<evidence type="ECO:0000256" key="1">
    <source>
        <dbReference type="ARBA" id="ARBA00004496"/>
    </source>
</evidence>
<keyword evidence="3" id="KW-0346">Stress response</keyword>
<dbReference type="InterPro" id="IPR002068">
    <property type="entry name" value="A-crystallin/Hsp20_dom"/>
</dbReference>
<comment type="subcellular location">
    <subcellularLocation>
        <location evidence="1">Cytoplasm</location>
    </subcellularLocation>
</comment>
<feature type="domain" description="SHSP" evidence="6">
    <location>
        <begin position="40"/>
        <end position="157"/>
    </location>
</feature>
<evidence type="ECO:0000256" key="5">
    <source>
        <dbReference type="RuleBase" id="RU003616"/>
    </source>
</evidence>
<dbReference type="SUPFAM" id="SSF49764">
    <property type="entry name" value="HSP20-like chaperones"/>
    <property type="match status" value="1"/>
</dbReference>
<dbReference type="OMA" id="MKATPAD"/>
<dbReference type="GO" id="GO:0005737">
    <property type="term" value="C:cytoplasm"/>
    <property type="evidence" value="ECO:0007669"/>
    <property type="project" value="UniProtKB-SubCell"/>
</dbReference>
<dbReference type="PANTHER" id="PTHR11527">
    <property type="entry name" value="HEAT-SHOCK PROTEIN 20 FAMILY MEMBER"/>
    <property type="match status" value="1"/>
</dbReference>
<evidence type="ECO:0000256" key="2">
    <source>
        <dbReference type="ARBA" id="ARBA00022490"/>
    </source>
</evidence>
<keyword evidence="8" id="KW-1185">Reference proteome</keyword>
<dbReference type="InterPro" id="IPR008978">
    <property type="entry name" value="HSP20-like_chaperone"/>
</dbReference>
<evidence type="ECO:0000313" key="7">
    <source>
        <dbReference type="EMBL" id="OMO66970.1"/>
    </source>
</evidence>
<comment type="caution">
    <text evidence="7">The sequence shown here is derived from an EMBL/GenBank/DDBJ whole genome shotgun (WGS) entry which is preliminary data.</text>
</comment>
<dbReference type="Gramene" id="OMO66970">
    <property type="protein sequence ID" value="OMO66970"/>
    <property type="gene ID" value="CCACVL1_20869"/>
</dbReference>
<dbReference type="EMBL" id="AWWV01012464">
    <property type="protein sequence ID" value="OMO66970.1"/>
    <property type="molecule type" value="Genomic_DNA"/>
</dbReference>
<dbReference type="Gene3D" id="2.60.40.790">
    <property type="match status" value="1"/>
</dbReference>
<dbReference type="FunFam" id="2.60.40.790:FF:000010">
    <property type="entry name" value="17.3 kDa class II heat shock protein-like"/>
    <property type="match status" value="1"/>
</dbReference>
<gene>
    <name evidence="7" type="ORF">CCACVL1_20869</name>
</gene>
<reference evidence="7 8" key="1">
    <citation type="submission" date="2013-09" db="EMBL/GenBank/DDBJ databases">
        <title>Corchorus capsularis genome sequencing.</title>
        <authorList>
            <person name="Alam M."/>
            <person name="Haque M.S."/>
            <person name="Islam M.S."/>
            <person name="Emdad E.M."/>
            <person name="Islam M.M."/>
            <person name="Ahmed B."/>
            <person name="Halim A."/>
            <person name="Hossen Q.M.M."/>
            <person name="Hossain M.Z."/>
            <person name="Ahmed R."/>
            <person name="Khan M.M."/>
            <person name="Islam R."/>
            <person name="Rashid M.M."/>
            <person name="Khan S.A."/>
            <person name="Rahman M.S."/>
            <person name="Alam M."/>
        </authorList>
    </citation>
    <scope>NUCLEOTIDE SEQUENCE [LARGE SCALE GENOMIC DNA]</scope>
    <source>
        <strain evidence="8">cv. CVL-1</strain>
        <tissue evidence="7">Whole seedling</tissue>
    </source>
</reference>
<evidence type="ECO:0000313" key="8">
    <source>
        <dbReference type="Proteomes" id="UP000188268"/>
    </source>
</evidence>
<protein>
    <recommendedName>
        <fullName evidence="6">SHSP domain-containing protein</fullName>
    </recommendedName>
</protein>